<feature type="transmembrane region" description="Helical" evidence="1">
    <location>
        <begin position="110"/>
        <end position="136"/>
    </location>
</feature>
<dbReference type="KEGG" id="mri:Mal4_41260"/>
<protein>
    <submittedName>
        <fullName evidence="2">Uncharacterized protein</fullName>
    </submittedName>
</protein>
<proteinExistence type="predicted"/>
<dbReference type="Proteomes" id="UP000320496">
    <property type="component" value="Chromosome"/>
</dbReference>
<organism evidence="2 3">
    <name type="scientific">Maioricimonas rarisocia</name>
    <dbReference type="NCBI Taxonomy" id="2528026"/>
    <lineage>
        <taxon>Bacteria</taxon>
        <taxon>Pseudomonadati</taxon>
        <taxon>Planctomycetota</taxon>
        <taxon>Planctomycetia</taxon>
        <taxon>Planctomycetales</taxon>
        <taxon>Planctomycetaceae</taxon>
        <taxon>Maioricimonas</taxon>
    </lineage>
</organism>
<accession>A0A517ZBG5</accession>
<name>A0A517ZBG5_9PLAN</name>
<dbReference type="EMBL" id="CP036275">
    <property type="protein sequence ID" value="QDU39779.1"/>
    <property type="molecule type" value="Genomic_DNA"/>
</dbReference>
<reference evidence="2 3" key="1">
    <citation type="submission" date="2019-02" db="EMBL/GenBank/DDBJ databases">
        <title>Deep-cultivation of Planctomycetes and their phenomic and genomic characterization uncovers novel biology.</title>
        <authorList>
            <person name="Wiegand S."/>
            <person name="Jogler M."/>
            <person name="Boedeker C."/>
            <person name="Pinto D."/>
            <person name="Vollmers J."/>
            <person name="Rivas-Marin E."/>
            <person name="Kohn T."/>
            <person name="Peeters S.H."/>
            <person name="Heuer A."/>
            <person name="Rast P."/>
            <person name="Oberbeckmann S."/>
            <person name="Bunk B."/>
            <person name="Jeske O."/>
            <person name="Meyerdierks A."/>
            <person name="Storesund J.E."/>
            <person name="Kallscheuer N."/>
            <person name="Luecker S."/>
            <person name="Lage O.M."/>
            <person name="Pohl T."/>
            <person name="Merkel B.J."/>
            <person name="Hornburger P."/>
            <person name="Mueller R.-W."/>
            <person name="Bruemmer F."/>
            <person name="Labrenz M."/>
            <person name="Spormann A.M."/>
            <person name="Op den Camp H."/>
            <person name="Overmann J."/>
            <person name="Amann R."/>
            <person name="Jetten M.S.M."/>
            <person name="Mascher T."/>
            <person name="Medema M.H."/>
            <person name="Devos D.P."/>
            <person name="Kaster A.-K."/>
            <person name="Ovreas L."/>
            <person name="Rohde M."/>
            <person name="Galperin M.Y."/>
            <person name="Jogler C."/>
        </authorList>
    </citation>
    <scope>NUCLEOTIDE SEQUENCE [LARGE SCALE GENOMIC DNA]</scope>
    <source>
        <strain evidence="2 3">Mal4</strain>
    </source>
</reference>
<feature type="transmembrane region" description="Helical" evidence="1">
    <location>
        <begin position="66"/>
        <end position="90"/>
    </location>
</feature>
<feature type="transmembrane region" description="Helical" evidence="1">
    <location>
        <begin position="214"/>
        <end position="232"/>
    </location>
</feature>
<gene>
    <name evidence="2" type="ORF">Mal4_41260</name>
</gene>
<keyword evidence="1" id="KW-1133">Transmembrane helix</keyword>
<dbReference type="AlphaFoldDB" id="A0A517ZBG5"/>
<evidence type="ECO:0000313" key="3">
    <source>
        <dbReference type="Proteomes" id="UP000320496"/>
    </source>
</evidence>
<evidence type="ECO:0000256" key="1">
    <source>
        <dbReference type="SAM" id="Phobius"/>
    </source>
</evidence>
<dbReference type="OrthoDB" id="259178at2"/>
<feature type="transmembrane region" description="Helical" evidence="1">
    <location>
        <begin position="7"/>
        <end position="23"/>
    </location>
</feature>
<feature type="transmembrane region" description="Helical" evidence="1">
    <location>
        <begin position="35"/>
        <end position="54"/>
    </location>
</feature>
<keyword evidence="3" id="KW-1185">Reference proteome</keyword>
<feature type="transmembrane region" description="Helical" evidence="1">
    <location>
        <begin position="148"/>
        <end position="167"/>
    </location>
</feature>
<evidence type="ECO:0000313" key="2">
    <source>
        <dbReference type="EMBL" id="QDU39779.1"/>
    </source>
</evidence>
<sequence>MKRTVPLIIAATTGFVLIVAYFIPYTETWGETAMAWFNIIAAVAFVLGGFNLMKNQLQKISDRRPGWGYAAVTLLSFVITLFIGLAKVGVTPSTTYPEHPWAGSYDQEGAAFWWLYEYLFLPLSATMFAMLAFYIASAAFRAFRAKNVEAVILLITAFIVLLGRTYAGIWLTSWVDPLAARFESPVVSQFIVGLRLDRMTETIMNVFNLAGMRAITIGIALGVASTSLKVLLGVDRSYLGSGED</sequence>
<keyword evidence="1" id="KW-0472">Membrane</keyword>
<keyword evidence="1" id="KW-0812">Transmembrane</keyword>
<dbReference type="RefSeq" id="WP_145370928.1">
    <property type="nucleotide sequence ID" value="NZ_CP036275.1"/>
</dbReference>